<evidence type="ECO:0000256" key="1">
    <source>
        <dbReference type="SAM" id="MobiDB-lite"/>
    </source>
</evidence>
<evidence type="ECO:0000313" key="3">
    <source>
        <dbReference type="Proteomes" id="UP001140217"/>
    </source>
</evidence>
<dbReference type="Gene3D" id="2.130.10.10">
    <property type="entry name" value="YVTN repeat-like/Quinoprotein amine dehydrogenase"/>
    <property type="match status" value="2"/>
</dbReference>
<feature type="compositionally biased region" description="Low complexity" evidence="1">
    <location>
        <begin position="88"/>
        <end position="103"/>
    </location>
</feature>
<keyword evidence="3" id="KW-1185">Reference proteome</keyword>
<protein>
    <recommendedName>
        <fullName evidence="4">WD40 repeat-like protein</fullName>
    </recommendedName>
</protein>
<dbReference type="Proteomes" id="UP001140217">
    <property type="component" value="Unassembled WGS sequence"/>
</dbReference>
<dbReference type="InterPro" id="IPR001680">
    <property type="entry name" value="WD40_rpt"/>
</dbReference>
<dbReference type="OrthoDB" id="1897642at2759"/>
<proteinExistence type="predicted"/>
<dbReference type="Pfam" id="PF00400">
    <property type="entry name" value="WD40"/>
    <property type="match status" value="1"/>
</dbReference>
<dbReference type="AlphaFoldDB" id="A0A9W8H5W3"/>
<evidence type="ECO:0000313" key="2">
    <source>
        <dbReference type="EMBL" id="KAJ2778561.1"/>
    </source>
</evidence>
<reference evidence="2" key="1">
    <citation type="submission" date="2022-07" db="EMBL/GenBank/DDBJ databases">
        <title>Phylogenomic reconstructions and comparative analyses of Kickxellomycotina fungi.</title>
        <authorList>
            <person name="Reynolds N.K."/>
            <person name="Stajich J.E."/>
            <person name="Barry K."/>
            <person name="Grigoriev I.V."/>
            <person name="Crous P."/>
            <person name="Smith M.E."/>
        </authorList>
    </citation>
    <scope>NUCLEOTIDE SEQUENCE</scope>
    <source>
        <strain evidence="2">NBRC 105414</strain>
    </source>
</reference>
<comment type="caution">
    <text evidence="2">The sequence shown here is derived from an EMBL/GenBank/DDBJ whole genome shotgun (WGS) entry which is preliminary data.</text>
</comment>
<organism evidence="2 3">
    <name type="scientific">Coemansia javaensis</name>
    <dbReference type="NCBI Taxonomy" id="2761396"/>
    <lineage>
        <taxon>Eukaryota</taxon>
        <taxon>Fungi</taxon>
        <taxon>Fungi incertae sedis</taxon>
        <taxon>Zoopagomycota</taxon>
        <taxon>Kickxellomycotina</taxon>
        <taxon>Kickxellomycetes</taxon>
        <taxon>Kickxellales</taxon>
        <taxon>Kickxellaceae</taxon>
        <taxon>Coemansia</taxon>
    </lineage>
</organism>
<feature type="compositionally biased region" description="Low complexity" evidence="1">
    <location>
        <begin position="248"/>
        <end position="260"/>
    </location>
</feature>
<feature type="compositionally biased region" description="Low complexity" evidence="1">
    <location>
        <begin position="176"/>
        <end position="192"/>
    </location>
</feature>
<feature type="compositionally biased region" description="Low complexity" evidence="1">
    <location>
        <begin position="19"/>
        <end position="39"/>
    </location>
</feature>
<dbReference type="PANTHER" id="PTHR47232">
    <property type="entry name" value="TRANSDUCIN FAMILY PROTEIN / WD-40 REPEAT FAMILY PROTEIN"/>
    <property type="match status" value="1"/>
</dbReference>
<feature type="region of interest" description="Disordered" evidence="1">
    <location>
        <begin position="1"/>
        <end position="63"/>
    </location>
</feature>
<sequence>MAKISRFGLFNRPNSSDQARSSASPTPEAAASGARSAGLSEREEVLVSSSLGAQRPAATTNGSADAVLAVASAVSELVAIKREDSERAVAAADSSDSGAAESDSGSDDDAGDTLGLVLASWRSRDGEGLRPDDIWAVYEHQRRLHLKFKRRAERAADEMHRAARVLSEMARESAARHPSSSRPSRAPTISPRPAQPRDRTPALSPRAARHRDRAPTGHQAPRHQSIPSAPGPVTRQGDAPEPLATQRSSGGSSSNSNGGSIVAAGDTTPLLSCERAARPFQFATTLRTAFRLKPRAVFTCQFEGRDEHTSVAYSLDGTVQLWDPQEKRQIQILETDQLKMDFAECMAQATPSILAAVSGGRTGAGPSFDNAGELVFIGQRRLAMRRDSVSLGEVQHWPTPEHDGMASVVEGIMGGRAAGGPGRGMIATGGVRDRKVLVWSLELAGGRVASARVVQRMHTNHGSRLTALCYDPHHARILSGSESGRINANDVETGGMAADGSDDRMQNCVVGSIAMCPTNPHLAMASCGLSDKQYRIIDLRQGQSVLHPALAVGVRAERTLSRYSRPAWHPAGGLIFCPVKSGSPGAPEDGSVAIWDTRYVNCAEAAPQIYRPHTSAVWSVSFAGSDGAGRTTMVTVCGDHNIGFTQFRV</sequence>
<name>A0A9W8H5W3_9FUNG</name>
<accession>A0A9W8H5W3</accession>
<feature type="region of interest" description="Disordered" evidence="1">
    <location>
        <begin position="167"/>
        <end position="263"/>
    </location>
</feature>
<dbReference type="SUPFAM" id="SSF50978">
    <property type="entry name" value="WD40 repeat-like"/>
    <property type="match status" value="1"/>
</dbReference>
<evidence type="ECO:0008006" key="4">
    <source>
        <dbReference type="Google" id="ProtNLM"/>
    </source>
</evidence>
<dbReference type="PANTHER" id="PTHR47232:SF1">
    <property type="entry name" value="TRANSDUCIN FAMILY PROTEIN _ WD-40 REPEAT FAMILY PROTEIN"/>
    <property type="match status" value="1"/>
</dbReference>
<dbReference type="SMART" id="SM00320">
    <property type="entry name" value="WD40"/>
    <property type="match status" value="3"/>
</dbReference>
<dbReference type="InterPro" id="IPR015943">
    <property type="entry name" value="WD40/YVTN_repeat-like_dom_sf"/>
</dbReference>
<gene>
    <name evidence="2" type="ORF">H4R18_004525</name>
</gene>
<dbReference type="EMBL" id="JANBUL010000222">
    <property type="protein sequence ID" value="KAJ2778561.1"/>
    <property type="molecule type" value="Genomic_DNA"/>
</dbReference>
<dbReference type="InterPro" id="IPR036322">
    <property type="entry name" value="WD40_repeat_dom_sf"/>
</dbReference>
<feature type="region of interest" description="Disordered" evidence="1">
    <location>
        <begin position="84"/>
        <end position="113"/>
    </location>
</feature>